<dbReference type="CDD" id="cd00093">
    <property type="entry name" value="HTH_XRE"/>
    <property type="match status" value="1"/>
</dbReference>
<keyword evidence="2" id="KW-0732">Signal</keyword>
<feature type="region of interest" description="Disordered" evidence="1">
    <location>
        <begin position="32"/>
        <end position="84"/>
    </location>
</feature>
<feature type="domain" description="HTH cro/C1-type" evidence="3">
    <location>
        <begin position="95"/>
        <end position="150"/>
    </location>
</feature>
<organism evidence="4 5">
    <name type="scientific">Pelomonas aquatica</name>
    <dbReference type="NCBI Taxonomy" id="431058"/>
    <lineage>
        <taxon>Bacteria</taxon>
        <taxon>Pseudomonadati</taxon>
        <taxon>Pseudomonadota</taxon>
        <taxon>Betaproteobacteria</taxon>
        <taxon>Burkholderiales</taxon>
        <taxon>Sphaerotilaceae</taxon>
        <taxon>Roseateles</taxon>
    </lineage>
</organism>
<dbReference type="SMART" id="SM00530">
    <property type="entry name" value="HTH_XRE"/>
    <property type="match status" value="1"/>
</dbReference>
<reference evidence="4 5" key="1">
    <citation type="submission" date="2023-07" db="EMBL/GenBank/DDBJ databases">
        <title>Sorghum-associated microbial communities from plants grown in Nebraska, USA.</title>
        <authorList>
            <person name="Schachtman D."/>
        </authorList>
    </citation>
    <scope>NUCLEOTIDE SEQUENCE [LARGE SCALE GENOMIC DNA]</scope>
    <source>
        <strain evidence="4 5">BE310</strain>
    </source>
</reference>
<dbReference type="SUPFAM" id="SSF47413">
    <property type="entry name" value="lambda repressor-like DNA-binding domains"/>
    <property type="match status" value="1"/>
</dbReference>
<evidence type="ECO:0000259" key="3">
    <source>
        <dbReference type="PROSITE" id="PS50943"/>
    </source>
</evidence>
<comment type="caution">
    <text evidence="4">The sequence shown here is derived from an EMBL/GenBank/DDBJ whole genome shotgun (WGS) entry which is preliminary data.</text>
</comment>
<evidence type="ECO:0000313" key="4">
    <source>
        <dbReference type="EMBL" id="MDR7295465.1"/>
    </source>
</evidence>
<dbReference type="Pfam" id="PF13560">
    <property type="entry name" value="HTH_31"/>
    <property type="match status" value="1"/>
</dbReference>
<dbReference type="Proteomes" id="UP001180536">
    <property type="component" value="Unassembled WGS sequence"/>
</dbReference>
<feature type="chain" id="PRO_5045842966" evidence="2">
    <location>
        <begin position="24"/>
        <end position="275"/>
    </location>
</feature>
<proteinExistence type="predicted"/>
<evidence type="ECO:0000313" key="5">
    <source>
        <dbReference type="Proteomes" id="UP001180536"/>
    </source>
</evidence>
<accession>A0ABU1Z4E0</accession>
<dbReference type="PROSITE" id="PS50943">
    <property type="entry name" value="HTH_CROC1"/>
    <property type="match status" value="1"/>
</dbReference>
<evidence type="ECO:0000256" key="2">
    <source>
        <dbReference type="SAM" id="SignalP"/>
    </source>
</evidence>
<gene>
    <name evidence="4" type="ORF">J2X16_000786</name>
</gene>
<dbReference type="EMBL" id="JAVDXQ010000001">
    <property type="protein sequence ID" value="MDR7295465.1"/>
    <property type="molecule type" value="Genomic_DNA"/>
</dbReference>
<feature type="signal peptide" evidence="2">
    <location>
        <begin position="1"/>
        <end position="23"/>
    </location>
</feature>
<protein>
    <submittedName>
        <fullName evidence="4">Transcriptional regulator with XRE-family HTH domain</fullName>
    </submittedName>
</protein>
<sequence length="275" mass="28783">MTDNYTCLMKTTLRPMIAPIARAAAAACATATAKPTDDRVPAPTAPPSADPGMAGRPVQPAANDDDGDPGALASPRAGIRTPSRAGLRQVIGRRLRAARALAGLDQTRAAELLGYETSSQLSQWEQAKRTPPLEQIVAAAETFGMTTDFLLGLSNEPDRDAHMALRAATLRGVREMLATASEATMQLFERRAALIGPDALHVAAIVDAGQALQNAIAVLMRADGFQELRGGASVVRCADDLAAAIVAARRRLDAHREMGDGIQAQLRAAIAGCSS</sequence>
<dbReference type="InterPro" id="IPR001387">
    <property type="entry name" value="Cro/C1-type_HTH"/>
</dbReference>
<dbReference type="Gene3D" id="1.10.260.40">
    <property type="entry name" value="lambda repressor-like DNA-binding domains"/>
    <property type="match status" value="1"/>
</dbReference>
<dbReference type="InterPro" id="IPR010982">
    <property type="entry name" value="Lambda_DNA-bd_dom_sf"/>
</dbReference>
<evidence type="ECO:0000256" key="1">
    <source>
        <dbReference type="SAM" id="MobiDB-lite"/>
    </source>
</evidence>
<dbReference type="RefSeq" id="WP_310341890.1">
    <property type="nucleotide sequence ID" value="NZ_JAVDXQ010000001.1"/>
</dbReference>
<keyword evidence="5" id="KW-1185">Reference proteome</keyword>
<name>A0ABU1Z4E0_9BURK</name>